<comment type="caution">
    <text evidence="1">The sequence shown here is derived from an EMBL/GenBank/DDBJ whole genome shotgun (WGS) entry which is preliminary data.</text>
</comment>
<dbReference type="Proteomes" id="UP001163603">
    <property type="component" value="Chromosome 5"/>
</dbReference>
<evidence type="ECO:0000313" key="1">
    <source>
        <dbReference type="EMBL" id="KAJ0040926.1"/>
    </source>
</evidence>
<organism evidence="1 2">
    <name type="scientific">Pistacia integerrima</name>
    <dbReference type="NCBI Taxonomy" id="434235"/>
    <lineage>
        <taxon>Eukaryota</taxon>
        <taxon>Viridiplantae</taxon>
        <taxon>Streptophyta</taxon>
        <taxon>Embryophyta</taxon>
        <taxon>Tracheophyta</taxon>
        <taxon>Spermatophyta</taxon>
        <taxon>Magnoliopsida</taxon>
        <taxon>eudicotyledons</taxon>
        <taxon>Gunneridae</taxon>
        <taxon>Pentapetalae</taxon>
        <taxon>rosids</taxon>
        <taxon>malvids</taxon>
        <taxon>Sapindales</taxon>
        <taxon>Anacardiaceae</taxon>
        <taxon>Pistacia</taxon>
    </lineage>
</organism>
<gene>
    <name evidence="1" type="ORF">Pint_27146</name>
</gene>
<keyword evidence="2" id="KW-1185">Reference proteome</keyword>
<sequence length="81" mass="9097">MTERRNSVIMERELLSLCEATKKAALVAAMDSVSFTGPEVSRCVGLPKKLKDFLVTGNVLVSTTVDKQLSHLRQHKREKIR</sequence>
<proteinExistence type="predicted"/>
<dbReference type="EMBL" id="CM047740">
    <property type="protein sequence ID" value="KAJ0040926.1"/>
    <property type="molecule type" value="Genomic_DNA"/>
</dbReference>
<evidence type="ECO:0000313" key="2">
    <source>
        <dbReference type="Proteomes" id="UP001163603"/>
    </source>
</evidence>
<name>A0ACC0YR83_9ROSI</name>
<protein>
    <submittedName>
        <fullName evidence="1">Uncharacterized protein</fullName>
    </submittedName>
</protein>
<reference evidence="2" key="1">
    <citation type="journal article" date="2023" name="G3 (Bethesda)">
        <title>Genome assembly and association tests identify interacting loci associated with vigor, precocity, and sex in interspecific pistachio rootstocks.</title>
        <authorList>
            <person name="Palmer W."/>
            <person name="Jacygrad E."/>
            <person name="Sagayaradj S."/>
            <person name="Cavanaugh K."/>
            <person name="Han R."/>
            <person name="Bertier L."/>
            <person name="Beede B."/>
            <person name="Kafkas S."/>
            <person name="Golino D."/>
            <person name="Preece J."/>
            <person name="Michelmore R."/>
        </authorList>
    </citation>
    <scope>NUCLEOTIDE SEQUENCE [LARGE SCALE GENOMIC DNA]</scope>
</reference>
<accession>A0ACC0YR83</accession>